<dbReference type="Gene3D" id="2.60.120.200">
    <property type="match status" value="2"/>
</dbReference>
<protein>
    <submittedName>
        <fullName evidence="1">Concanavalin A-like lectin/glucanase superfamily protein</fullName>
    </submittedName>
</protein>
<evidence type="ECO:0000313" key="1">
    <source>
        <dbReference type="EMBL" id="DAF57397.1"/>
    </source>
</evidence>
<reference evidence="1" key="1">
    <citation type="journal article" date="2021" name="Proc. Natl. Acad. Sci. U.S.A.">
        <title>A Catalog of Tens of Thousands of Viruses from Human Metagenomes Reveals Hidden Associations with Chronic Diseases.</title>
        <authorList>
            <person name="Tisza M.J."/>
            <person name="Buck C.B."/>
        </authorList>
    </citation>
    <scope>NUCLEOTIDE SEQUENCE</scope>
    <source>
        <strain evidence="1">CtqfO1</strain>
    </source>
</reference>
<sequence length="624" mass="70703">MYKSRIYVDSDGKFKDYNTENTISYPLGNPQIGTGKYGERCLDKTDGKSVVYVQFKTPVNSWAISYWAYMRNRTVWAEPVAVNGSDSLYFCDGSAQYVRSYFAFGSEKQLLLDTGTWIHIYIYFNGYNRRGTIYINGEIYQNSYYSYVLAISSLQVGGTASYPLFDGKVSDVILWDYARPFTGVPDIEIPKAKSVLYITENNNVYNDKVEKVADNWTTLSDTDKENLFNKSSVRGTEKLKELGKFKIATFTENNVQASPYIFGAMKPQIVLPKDLISIKQVEDIVSIVPTQKAKSNFNNSVKPNMLFHFDGDYDDEYWNPTTSQHTAEFTEDSKFGGKAIKFSANNCIYLTNNDCVYGKEDVTVDFWQKCDATQPQANPTLFSSYDGTIKLTNTHFSTDGTYKDENKFDPLMDGNWHHIALVRKDGVFYLYKDGHLVKTIDSAKDLNFRVCGIGTSVSGTAGTYIKGIIDEFSVVPYAKWTSEFTPPTEAYKTQKSDIRYAFTVDGEKYLTYTTDWVEIQPDEIPTKGMTDVSVKAITTEKWHKLITKNDTIVTNKLGVAFSLSQTYSNSDVNIDNLALTVNQKGKWRQVRPGDYYLADFVDNETLDVTLNNAGSYKINYALGE</sequence>
<organism evidence="1">
    <name type="scientific">Myoviridae sp. ctqfO1</name>
    <dbReference type="NCBI Taxonomy" id="2827710"/>
    <lineage>
        <taxon>Viruses</taxon>
        <taxon>Duplodnaviria</taxon>
        <taxon>Heunggongvirae</taxon>
        <taxon>Uroviricota</taxon>
        <taxon>Caudoviricetes</taxon>
    </lineage>
</organism>
<dbReference type="EMBL" id="BK032734">
    <property type="protein sequence ID" value="DAF57397.1"/>
    <property type="molecule type" value="Genomic_DNA"/>
</dbReference>
<dbReference type="InterPro" id="IPR013320">
    <property type="entry name" value="ConA-like_dom_sf"/>
</dbReference>
<accession>A0A8S5T252</accession>
<name>A0A8S5T252_9CAUD</name>
<dbReference type="SUPFAM" id="SSF49899">
    <property type="entry name" value="Concanavalin A-like lectins/glucanases"/>
    <property type="match status" value="2"/>
</dbReference>
<dbReference type="Pfam" id="PF13385">
    <property type="entry name" value="Laminin_G_3"/>
    <property type="match status" value="2"/>
</dbReference>
<proteinExistence type="predicted"/>